<protein>
    <submittedName>
        <fullName evidence="2">Uncharacterized protein</fullName>
    </submittedName>
</protein>
<dbReference type="AlphaFoldDB" id="A0A2K8P5Z0"/>
<feature type="region of interest" description="Disordered" evidence="1">
    <location>
        <begin position="1"/>
        <end position="25"/>
    </location>
</feature>
<name>A0A2K8P5Z0_STRLA</name>
<evidence type="ECO:0000313" key="3">
    <source>
        <dbReference type="Proteomes" id="UP000231791"/>
    </source>
</evidence>
<feature type="region of interest" description="Disordered" evidence="1">
    <location>
        <begin position="267"/>
        <end position="287"/>
    </location>
</feature>
<organism evidence="2 3">
    <name type="scientific">Streptomyces lavendulae subsp. lavendulae</name>
    <dbReference type="NCBI Taxonomy" id="58340"/>
    <lineage>
        <taxon>Bacteria</taxon>
        <taxon>Bacillati</taxon>
        <taxon>Actinomycetota</taxon>
        <taxon>Actinomycetes</taxon>
        <taxon>Kitasatosporales</taxon>
        <taxon>Streptomycetaceae</taxon>
        <taxon>Streptomyces</taxon>
    </lineage>
</organism>
<evidence type="ECO:0000313" key="2">
    <source>
        <dbReference type="EMBL" id="ATZ22161.1"/>
    </source>
</evidence>
<dbReference type="EMBL" id="CP024985">
    <property type="protein sequence ID" value="ATZ22161.1"/>
    <property type="molecule type" value="Genomic_DNA"/>
</dbReference>
<feature type="compositionally biased region" description="Low complexity" evidence="1">
    <location>
        <begin position="10"/>
        <end position="25"/>
    </location>
</feature>
<reference evidence="2 3" key="1">
    <citation type="submission" date="2017-11" db="EMBL/GenBank/DDBJ databases">
        <title>Complete genome sequence of Streptomyces lavendulae subsp. lavendulae CCM 3239 (formerly 'Streptomyces aureofaciens CCM 3239'), the producer of the angucycline-type antibiotic auricin.</title>
        <authorList>
            <person name="Busche T."/>
            <person name="Novakova R."/>
            <person name="Al'Dilaimi A."/>
            <person name="Homerova D."/>
            <person name="Feckova L."/>
            <person name="Rezuchova B."/>
            <person name="Mingyar E."/>
            <person name="Csolleiova D."/>
            <person name="Bekeova C."/>
            <person name="Winkler A."/>
            <person name="Sevcikova B."/>
            <person name="Kalinowski J."/>
            <person name="Kormanec J."/>
            <person name="Ruckert C."/>
        </authorList>
    </citation>
    <scope>NUCLEOTIDE SEQUENCE [LARGE SCALE GENOMIC DNA]</scope>
    <source>
        <strain evidence="2 3">CCM 3239</strain>
    </source>
</reference>
<feature type="compositionally biased region" description="Basic residues" evidence="1">
    <location>
        <begin position="210"/>
        <end position="223"/>
    </location>
</feature>
<accession>A0A2K8P5Z0</accession>
<feature type="compositionally biased region" description="Low complexity" evidence="1">
    <location>
        <begin position="195"/>
        <end position="204"/>
    </location>
</feature>
<feature type="region of interest" description="Disordered" evidence="1">
    <location>
        <begin position="348"/>
        <end position="405"/>
    </location>
</feature>
<evidence type="ECO:0000256" key="1">
    <source>
        <dbReference type="SAM" id="MobiDB-lite"/>
    </source>
</evidence>
<feature type="compositionally biased region" description="Basic residues" evidence="1">
    <location>
        <begin position="352"/>
        <end position="363"/>
    </location>
</feature>
<keyword evidence="3" id="KW-1185">Reference proteome</keyword>
<feature type="region of interest" description="Disordered" evidence="1">
    <location>
        <begin position="182"/>
        <end position="235"/>
    </location>
</feature>
<gene>
    <name evidence="2" type="ORF">SLAV_01160</name>
</gene>
<dbReference type="KEGG" id="slx:SLAV_01160"/>
<sequence length="405" mass="43718">MRPRPPSGKPATAAAGRTPRPPRSTAWTAPLAAGGTELWTGVTVEGGESFEDLQLWLATSLDGFCRLDGYPNRPGPVRLPKRSGAEAIIVNRSLGCLMVEKREHDEATGTSVWEFGVQAFGEDGKAAADTMATAVHTWNRELRGRATPRLTVLPAGTPDSRLPAGNVVEKGGCRMVVSRPGPAAPYPARPRRLHAGLSGLSGLAETDRRLRQRGRPARGRPRPRAHDGPECRLRSRNLRCPGHRARSRPARAPRRSAHARARIAASEEFPGDETRSEAVRAHRRRRASDYTQTAEAWMHAAGHVIDTSPLTADEVLHAALDHLPAAASVPITSRGHSYVFSLSAGSSSSARWSRRPRTARASRAHGSSCCRRPRTDAAPSRRPSRTRRPPSGRWPGVPGAPPGCC</sequence>
<feature type="compositionally biased region" description="Basic and acidic residues" evidence="1">
    <location>
        <begin position="224"/>
        <end position="233"/>
    </location>
</feature>
<dbReference type="Proteomes" id="UP000231791">
    <property type="component" value="Chromosome"/>
</dbReference>
<proteinExistence type="predicted"/>